<keyword evidence="9 12" id="KW-0676">Redox-active center</keyword>
<name>A0A0R0DG32_9GAMM</name>
<dbReference type="Pfam" id="PF13192">
    <property type="entry name" value="Thioredoxin_3"/>
    <property type="match status" value="1"/>
</dbReference>
<dbReference type="InterPro" id="IPR012336">
    <property type="entry name" value="Thioredoxin-like_fold"/>
</dbReference>
<dbReference type="InterPro" id="IPR044142">
    <property type="entry name" value="AhpF_NTD_N"/>
</dbReference>
<dbReference type="FunFam" id="3.50.50.60:FF:000007">
    <property type="entry name" value="Alkyl hydroperoxide reductase, F subunit"/>
    <property type="match status" value="1"/>
</dbReference>
<evidence type="ECO:0000259" key="14">
    <source>
        <dbReference type="Pfam" id="PF13192"/>
    </source>
</evidence>
<comment type="cofactor">
    <cofactor evidence="11">
        <name>FAD</name>
        <dbReference type="ChEBI" id="CHEBI:57692"/>
    </cofactor>
    <text evidence="11">Binds 1 FAD per subunit.</text>
</comment>
<dbReference type="PATRIC" id="fig|336566.3.peg.961"/>
<evidence type="ECO:0000256" key="12">
    <source>
        <dbReference type="PIRSR" id="PIRSR000238-2"/>
    </source>
</evidence>
<feature type="binding site" evidence="11">
    <location>
        <begin position="356"/>
        <end position="370"/>
    </location>
    <ligand>
        <name>NAD(+)</name>
        <dbReference type="ChEBI" id="CHEBI:57540"/>
    </ligand>
</feature>
<feature type="binding site" evidence="11">
    <location>
        <begin position="477"/>
        <end position="487"/>
    </location>
    <ligand>
        <name>FAD</name>
        <dbReference type="ChEBI" id="CHEBI:57692"/>
    </ligand>
</feature>
<evidence type="ECO:0000256" key="2">
    <source>
        <dbReference type="ARBA" id="ARBA00011738"/>
    </source>
</evidence>
<sequence>MLDETLKSQLQQYMGLLRQPIRLIASLDDSATAQEMRGLLADIVEAGAGKISLDTDGSNERRPSFVVAREGQSSGVRFAGLPLGHEFTSLVLALLWTGGHPPKVEQSVIDAIKAIEGEFDFDVYMSLTCHNCPDVVQALSLMAIVNPNIRTTVIEGGAFQAEVEQRQVMAVPMVFQGGVMFDSGRMSIEQIVAKLDTGAAKREAAKINDKSAFDVLVVGGGPAGAAAAIYAARKGIRTGVAAERFGGQVLDTMAIENFISVQETEGPKLAMALEAHVKQYEVDVMNLQKATALIPAGDDGLVEVQLENGASLKSKTVILSTGARWRKMEVPGEEEYRNKGVAYCPHCDGPLFKGKRVAVIGGGNSGVEAAIDLAGIVSHVTLIEFGSALRADQVLQNKLHSLANVNVIMNAQTTEVRGDGNKVTGLVYTDRTNGASNTVDLEGIFVQIGLLPNTEFLKGTVELSNRGEIVIDERGQTNVPGVFAAGDCTTVPYKQIVIAVGAGATASLAAFDHLIRSSAPAK</sequence>
<comment type="subunit">
    <text evidence="2">Homodimer.</text>
</comment>
<keyword evidence="5 11" id="KW-0274">FAD</keyword>
<keyword evidence="8 12" id="KW-1015">Disulfide bond</keyword>
<accession>A0A0R0DG32</accession>
<dbReference type="Pfam" id="PF07992">
    <property type="entry name" value="Pyr_redox_2"/>
    <property type="match status" value="1"/>
</dbReference>
<dbReference type="InterPro" id="IPR036188">
    <property type="entry name" value="FAD/NAD-bd_sf"/>
</dbReference>
<keyword evidence="16" id="KW-1185">Reference proteome</keyword>
<dbReference type="GO" id="GO:0016668">
    <property type="term" value="F:oxidoreductase activity, acting on a sulfur group of donors, NAD(P) as acceptor"/>
    <property type="evidence" value="ECO:0007669"/>
    <property type="project" value="UniProtKB-ARBA"/>
</dbReference>
<dbReference type="PANTHER" id="PTHR48105">
    <property type="entry name" value="THIOREDOXIN REDUCTASE 1-RELATED-RELATED"/>
    <property type="match status" value="1"/>
</dbReference>
<dbReference type="PRINTS" id="PR00368">
    <property type="entry name" value="FADPNR"/>
</dbReference>
<dbReference type="Proteomes" id="UP000050956">
    <property type="component" value="Unassembled WGS sequence"/>
</dbReference>
<dbReference type="InterPro" id="IPR050097">
    <property type="entry name" value="Ferredoxin-NADP_redctase_2"/>
</dbReference>
<dbReference type="GO" id="GO:0102039">
    <property type="term" value="F:NADH-dependent peroxiredoxin activity"/>
    <property type="evidence" value="ECO:0007669"/>
    <property type="project" value="InterPro"/>
</dbReference>
<comment type="caution">
    <text evidence="15">The sequence shown here is derived from an EMBL/GenBank/DDBJ whole genome shotgun (WGS) entry which is preliminary data.</text>
</comment>
<keyword evidence="11" id="KW-0521">NADP</keyword>
<dbReference type="GO" id="GO:0005829">
    <property type="term" value="C:cytosol"/>
    <property type="evidence" value="ECO:0007669"/>
    <property type="project" value="UniProtKB-ARBA"/>
</dbReference>
<evidence type="ECO:0000313" key="15">
    <source>
        <dbReference type="EMBL" id="KRG77194.1"/>
    </source>
</evidence>
<evidence type="ECO:0000256" key="7">
    <source>
        <dbReference type="ARBA" id="ARBA00023027"/>
    </source>
</evidence>
<dbReference type="GO" id="GO:0050660">
    <property type="term" value="F:flavin adenine dinucleotide binding"/>
    <property type="evidence" value="ECO:0007669"/>
    <property type="project" value="InterPro"/>
</dbReference>
<dbReference type="Gene3D" id="3.50.50.60">
    <property type="entry name" value="FAD/NAD(P)-binding domain"/>
    <property type="match status" value="2"/>
</dbReference>
<feature type="domain" description="FAD/NAD(P)-binding" evidence="13">
    <location>
        <begin position="213"/>
        <end position="503"/>
    </location>
</feature>
<evidence type="ECO:0000259" key="13">
    <source>
        <dbReference type="Pfam" id="PF07992"/>
    </source>
</evidence>
<dbReference type="InterPro" id="IPR044141">
    <property type="entry name" value="AhpF_NTD_C"/>
</dbReference>
<dbReference type="PROSITE" id="PS51354">
    <property type="entry name" value="GLUTAREDOXIN_2"/>
    <property type="match status" value="1"/>
</dbReference>
<dbReference type="Gene3D" id="3.40.30.80">
    <property type="match status" value="1"/>
</dbReference>
<dbReference type="InterPro" id="IPR008255">
    <property type="entry name" value="Pyr_nucl-diS_OxRdtase_2_AS"/>
</dbReference>
<proteinExistence type="inferred from homology"/>
<feature type="disulfide bond" description="Redox-active" evidence="12">
    <location>
        <begin position="344"/>
        <end position="347"/>
    </location>
</feature>
<evidence type="ECO:0000256" key="3">
    <source>
        <dbReference type="ARBA" id="ARBA00020059"/>
    </source>
</evidence>
<dbReference type="PRINTS" id="PR00469">
    <property type="entry name" value="PNDRDTASEII"/>
</dbReference>
<evidence type="ECO:0000313" key="16">
    <source>
        <dbReference type="Proteomes" id="UP000050956"/>
    </source>
</evidence>
<comment type="function">
    <text evidence="10">Serves to protect the cell against DNA damage by alkyl hydroperoxides. It can use either NADH or NADPH as electron donor for direct reduction of redox dyes or of alkyl hydroperoxides when combined with the AhpC protein.</text>
</comment>
<dbReference type="PIRSF" id="PIRSF000238">
    <property type="entry name" value="AhpF"/>
    <property type="match status" value="1"/>
</dbReference>
<dbReference type="RefSeq" id="WP_057637802.1">
    <property type="nucleotide sequence ID" value="NZ_LDJM01000019.1"/>
</dbReference>
<feature type="binding site" evidence="11">
    <location>
        <begin position="214"/>
        <end position="229"/>
    </location>
    <ligand>
        <name>FAD</name>
        <dbReference type="ChEBI" id="CHEBI:57692"/>
    </ligand>
</feature>
<evidence type="ECO:0000256" key="11">
    <source>
        <dbReference type="PIRSR" id="PIRSR000238-1"/>
    </source>
</evidence>
<dbReference type="CDD" id="cd02974">
    <property type="entry name" value="AhpF_NTD_N"/>
    <property type="match status" value="1"/>
</dbReference>
<dbReference type="InterPro" id="IPR036249">
    <property type="entry name" value="Thioredoxin-like_sf"/>
</dbReference>
<evidence type="ECO:0000256" key="6">
    <source>
        <dbReference type="ARBA" id="ARBA00023002"/>
    </source>
</evidence>
<evidence type="ECO:0000256" key="5">
    <source>
        <dbReference type="ARBA" id="ARBA00022827"/>
    </source>
</evidence>
<evidence type="ECO:0000256" key="1">
    <source>
        <dbReference type="ARBA" id="ARBA00009333"/>
    </source>
</evidence>
<dbReference type="GO" id="GO:0051287">
    <property type="term" value="F:NAD binding"/>
    <property type="evidence" value="ECO:0007669"/>
    <property type="project" value="InterPro"/>
</dbReference>
<evidence type="ECO:0000256" key="8">
    <source>
        <dbReference type="ARBA" id="ARBA00023157"/>
    </source>
</evidence>
<dbReference type="STRING" id="336566.ABB30_08100"/>
<dbReference type="CDD" id="cd03026">
    <property type="entry name" value="AhpF_NTD_C"/>
    <property type="match status" value="1"/>
</dbReference>
<reference evidence="15 16" key="1">
    <citation type="submission" date="2015-05" db="EMBL/GenBank/DDBJ databases">
        <title>Genome sequencing and analysis of members of genus Stenotrophomonas.</title>
        <authorList>
            <person name="Patil P.P."/>
            <person name="Midha S."/>
            <person name="Patil P.B."/>
        </authorList>
    </citation>
    <scope>NUCLEOTIDE SEQUENCE [LARGE SCALE GENOMIC DNA]</scope>
    <source>
        <strain evidence="15 16">DSM 24757</strain>
    </source>
</reference>
<keyword evidence="4" id="KW-0285">Flavoprotein</keyword>
<dbReference type="InterPro" id="IPR012081">
    <property type="entry name" value="Alkyl_hydroperoxide_Rdtase_suF"/>
</dbReference>
<dbReference type="NCBIfam" id="TIGR03140">
    <property type="entry name" value="AhpF"/>
    <property type="match status" value="1"/>
</dbReference>
<keyword evidence="6" id="KW-0560">Oxidoreductase</keyword>
<dbReference type="OrthoDB" id="9806179at2"/>
<dbReference type="EMBL" id="LDJM01000019">
    <property type="protein sequence ID" value="KRG77194.1"/>
    <property type="molecule type" value="Genomic_DNA"/>
</dbReference>
<dbReference type="AlphaFoldDB" id="A0A0R0DG32"/>
<dbReference type="SUPFAM" id="SSF51905">
    <property type="entry name" value="FAD/NAD(P)-binding domain"/>
    <property type="match status" value="1"/>
</dbReference>
<dbReference type="PROSITE" id="PS00573">
    <property type="entry name" value="PYRIDINE_REDOX_2"/>
    <property type="match status" value="1"/>
</dbReference>
<evidence type="ECO:0000256" key="10">
    <source>
        <dbReference type="ARBA" id="ARBA00024806"/>
    </source>
</evidence>
<dbReference type="GO" id="GO:0032991">
    <property type="term" value="C:protein-containing complex"/>
    <property type="evidence" value="ECO:0007669"/>
    <property type="project" value="UniProtKB-ARBA"/>
</dbReference>
<dbReference type="InterPro" id="IPR023753">
    <property type="entry name" value="FAD/NAD-binding_dom"/>
</dbReference>
<comment type="similarity">
    <text evidence="1">Belongs to the class-II pyridine nucleotide-disulfide oxidoreductase family.</text>
</comment>
<dbReference type="GO" id="GO:0000302">
    <property type="term" value="P:response to reactive oxygen species"/>
    <property type="evidence" value="ECO:0007669"/>
    <property type="project" value="InterPro"/>
</dbReference>
<feature type="domain" description="Thioredoxin-like fold" evidence="14">
    <location>
        <begin position="121"/>
        <end position="195"/>
    </location>
</feature>
<keyword evidence="7 11" id="KW-0520">NAD</keyword>
<evidence type="ECO:0000256" key="4">
    <source>
        <dbReference type="ARBA" id="ARBA00022630"/>
    </source>
</evidence>
<protein>
    <recommendedName>
        <fullName evidence="3">Alkyl hydroperoxide reductase subunit F</fullName>
    </recommendedName>
</protein>
<dbReference type="SUPFAM" id="SSF52833">
    <property type="entry name" value="Thioredoxin-like"/>
    <property type="match status" value="2"/>
</dbReference>
<evidence type="ECO:0000256" key="9">
    <source>
        <dbReference type="ARBA" id="ARBA00023284"/>
    </source>
</evidence>
<gene>
    <name evidence="15" type="ORF">ABB30_08100</name>
</gene>
<organism evidence="15 16">
    <name type="scientific">Stenotrophomonas ginsengisoli</name>
    <dbReference type="NCBI Taxonomy" id="336566"/>
    <lineage>
        <taxon>Bacteria</taxon>
        <taxon>Pseudomonadati</taxon>
        <taxon>Pseudomonadota</taxon>
        <taxon>Gammaproteobacteria</taxon>
        <taxon>Lysobacterales</taxon>
        <taxon>Lysobacteraceae</taxon>
        <taxon>Stenotrophomonas</taxon>
    </lineage>
</organism>